<evidence type="ECO:0000256" key="2">
    <source>
        <dbReference type="ARBA" id="ARBA00022640"/>
    </source>
</evidence>
<proteinExistence type="predicted"/>
<dbReference type="Proteomes" id="UP000789595">
    <property type="component" value="Unassembled WGS sequence"/>
</dbReference>
<dbReference type="AlphaFoldDB" id="A0A8J2SAY8"/>
<evidence type="ECO:0000259" key="5">
    <source>
        <dbReference type="Pfam" id="PF04755"/>
    </source>
</evidence>
<sequence length="302" mass="32027">MRILIALLSSGAATALSAMTARPSASARTNLLQVLADVVPSDRFSAPPDGAKRIEEAVAALEKAATDDEKPSFPRDLMVIDGDWDLRFTNNAPPPPPDWVPFDTSGLAGRDVVQKIDVMGRRVKNCVTVAPWPSAVLDGLDGLPLIGAPLAALSKASVALSLDHSFSVDGDGSTPGTRKAAGTNRVNIVFERLDRTLTGLDRDKAPEFAELLPEETGYDVPEIARAANAAFAATGLDGSAFDTTYCDETLRISRGGNPLRGELRVFTRVAAPAPPSPEVVDEDRYMVSPDMEGDPEDSMPSD</sequence>
<dbReference type="Pfam" id="PF04755">
    <property type="entry name" value="PAP_fibrillin"/>
    <property type="match status" value="1"/>
</dbReference>
<dbReference type="EMBL" id="CAKKNE010000001">
    <property type="protein sequence ID" value="CAH0366876.1"/>
    <property type="molecule type" value="Genomic_DNA"/>
</dbReference>
<keyword evidence="2" id="KW-0934">Plastid</keyword>
<comment type="caution">
    <text evidence="6">The sequence shown here is derived from an EMBL/GenBank/DDBJ whole genome shotgun (WGS) entry which is preliminary data.</text>
</comment>
<dbReference type="InterPro" id="IPR006843">
    <property type="entry name" value="PAP/fibrillin_dom"/>
</dbReference>
<keyword evidence="4" id="KW-0732">Signal</keyword>
<reference evidence="6" key="1">
    <citation type="submission" date="2021-11" db="EMBL/GenBank/DDBJ databases">
        <authorList>
            <consortium name="Genoscope - CEA"/>
            <person name="William W."/>
        </authorList>
    </citation>
    <scope>NUCLEOTIDE SEQUENCE</scope>
</reference>
<feature type="compositionally biased region" description="Acidic residues" evidence="3">
    <location>
        <begin position="291"/>
        <end position="302"/>
    </location>
</feature>
<feature type="chain" id="PRO_5035175455" description="Plastid lipid-associated protein/fibrillin conserved domain-containing protein" evidence="4">
    <location>
        <begin position="16"/>
        <end position="302"/>
    </location>
</feature>
<dbReference type="InterPro" id="IPR039633">
    <property type="entry name" value="PAP"/>
</dbReference>
<dbReference type="PANTHER" id="PTHR31906">
    <property type="entry name" value="PLASTID-LIPID-ASSOCIATED PROTEIN 4, CHLOROPLASTIC-RELATED"/>
    <property type="match status" value="1"/>
</dbReference>
<keyword evidence="7" id="KW-1185">Reference proteome</keyword>
<evidence type="ECO:0000313" key="7">
    <source>
        <dbReference type="Proteomes" id="UP000789595"/>
    </source>
</evidence>
<protein>
    <recommendedName>
        <fullName evidence="5">Plastid lipid-associated protein/fibrillin conserved domain-containing protein</fullName>
    </recommendedName>
</protein>
<name>A0A8J2SAY8_9STRA</name>
<accession>A0A8J2SAY8</accession>
<dbReference type="OrthoDB" id="203682at2759"/>
<dbReference type="GO" id="GO:0009536">
    <property type="term" value="C:plastid"/>
    <property type="evidence" value="ECO:0007669"/>
    <property type="project" value="UniProtKB-SubCell"/>
</dbReference>
<organism evidence="6 7">
    <name type="scientific">Pelagomonas calceolata</name>
    <dbReference type="NCBI Taxonomy" id="35677"/>
    <lineage>
        <taxon>Eukaryota</taxon>
        <taxon>Sar</taxon>
        <taxon>Stramenopiles</taxon>
        <taxon>Ochrophyta</taxon>
        <taxon>Pelagophyceae</taxon>
        <taxon>Pelagomonadales</taxon>
        <taxon>Pelagomonadaceae</taxon>
        <taxon>Pelagomonas</taxon>
    </lineage>
</organism>
<evidence type="ECO:0000313" key="6">
    <source>
        <dbReference type="EMBL" id="CAH0366876.1"/>
    </source>
</evidence>
<gene>
    <name evidence="6" type="ORF">PECAL_1P33890</name>
</gene>
<feature type="domain" description="Plastid lipid-associated protein/fibrillin conserved" evidence="5">
    <location>
        <begin position="44"/>
        <end position="133"/>
    </location>
</feature>
<evidence type="ECO:0000256" key="1">
    <source>
        <dbReference type="ARBA" id="ARBA00004474"/>
    </source>
</evidence>
<evidence type="ECO:0000256" key="3">
    <source>
        <dbReference type="SAM" id="MobiDB-lite"/>
    </source>
</evidence>
<feature type="signal peptide" evidence="4">
    <location>
        <begin position="1"/>
        <end position="15"/>
    </location>
</feature>
<evidence type="ECO:0000256" key="4">
    <source>
        <dbReference type="SAM" id="SignalP"/>
    </source>
</evidence>
<feature type="region of interest" description="Disordered" evidence="3">
    <location>
        <begin position="271"/>
        <end position="302"/>
    </location>
</feature>
<comment type="subcellular location">
    <subcellularLocation>
        <location evidence="1">Plastid</location>
    </subcellularLocation>
</comment>